<dbReference type="AlphaFoldDB" id="A0A9P8Q189"/>
<reference evidence="1" key="2">
    <citation type="submission" date="2021-01" db="EMBL/GenBank/DDBJ databases">
        <authorList>
            <person name="Schikora-Tamarit M.A."/>
        </authorList>
    </citation>
    <scope>NUCLEOTIDE SEQUENCE</scope>
    <source>
        <strain evidence="1">CBS2887</strain>
    </source>
</reference>
<dbReference type="EMBL" id="JAEUBG010004638">
    <property type="protein sequence ID" value="KAH3680979.1"/>
    <property type="molecule type" value="Genomic_DNA"/>
</dbReference>
<dbReference type="CDD" id="cd20557">
    <property type="entry name" value="CYCLIN_ScPCL1-like"/>
    <property type="match status" value="1"/>
</dbReference>
<keyword evidence="2" id="KW-1185">Reference proteome</keyword>
<organism evidence="1 2">
    <name type="scientific">Wickerhamomyces pijperi</name>
    <name type="common">Yeast</name>
    <name type="synonym">Pichia pijperi</name>
    <dbReference type="NCBI Taxonomy" id="599730"/>
    <lineage>
        <taxon>Eukaryota</taxon>
        <taxon>Fungi</taxon>
        <taxon>Dikarya</taxon>
        <taxon>Ascomycota</taxon>
        <taxon>Saccharomycotina</taxon>
        <taxon>Saccharomycetes</taxon>
        <taxon>Phaffomycetales</taxon>
        <taxon>Wickerhamomycetaceae</taxon>
        <taxon>Wickerhamomyces</taxon>
    </lineage>
</organism>
<sequence length="308" mass="35634">MNTYTATGDEISFMNMDLFIKIAINFTNVSDFHVPMDFTNKLHNLVKLTSLSNITLVQALFYLKTVQGCHNRKEGFNELFRKVSLLLMISNKYLDDYSFNLKTWINLTNLSKEFIVSQEIKLLKMLNYDLNNMFKNSRYNDFVDELKRFTYAPLTPNSPTIEISSIGSLLNYEQSLFTNSYIRQPVQAQSSFTTPPYSNTLVYPYNSYSFDQQTFPDQLNISQYYTGAPSETVSFTQTKKRSYDMLQPSTQYQQYDKASYKARSMTHQGDCECCKLTNAANTYCSSNNQAFNQLIQLPQSLVPCVYYA</sequence>
<protein>
    <recommendedName>
        <fullName evidence="3">Cyclin N-terminal domain-containing protein</fullName>
    </recommendedName>
</protein>
<dbReference type="InterPro" id="IPR036915">
    <property type="entry name" value="Cyclin-like_sf"/>
</dbReference>
<gene>
    <name evidence="1" type="ORF">WICPIJ_008029</name>
</gene>
<dbReference type="Gene3D" id="1.10.472.10">
    <property type="entry name" value="Cyclin-like"/>
    <property type="match status" value="1"/>
</dbReference>
<evidence type="ECO:0000313" key="1">
    <source>
        <dbReference type="EMBL" id="KAH3680979.1"/>
    </source>
</evidence>
<dbReference type="Proteomes" id="UP000774326">
    <property type="component" value="Unassembled WGS sequence"/>
</dbReference>
<proteinExistence type="predicted"/>
<reference evidence="1" key="1">
    <citation type="journal article" date="2021" name="Open Biol.">
        <title>Shared evolutionary footprints suggest mitochondrial oxidative damage underlies multiple complex I losses in fungi.</title>
        <authorList>
            <person name="Schikora-Tamarit M.A."/>
            <person name="Marcet-Houben M."/>
            <person name="Nosek J."/>
            <person name="Gabaldon T."/>
        </authorList>
    </citation>
    <scope>NUCLEOTIDE SEQUENCE</scope>
    <source>
        <strain evidence="1">CBS2887</strain>
    </source>
</reference>
<accession>A0A9P8Q189</accession>
<dbReference type="OrthoDB" id="286814at2759"/>
<evidence type="ECO:0008006" key="3">
    <source>
        <dbReference type="Google" id="ProtNLM"/>
    </source>
</evidence>
<dbReference type="SUPFAM" id="SSF47954">
    <property type="entry name" value="Cyclin-like"/>
    <property type="match status" value="1"/>
</dbReference>
<evidence type="ECO:0000313" key="2">
    <source>
        <dbReference type="Proteomes" id="UP000774326"/>
    </source>
</evidence>
<comment type="caution">
    <text evidence="1">The sequence shown here is derived from an EMBL/GenBank/DDBJ whole genome shotgun (WGS) entry which is preliminary data.</text>
</comment>
<name>A0A9P8Q189_WICPI</name>